<keyword evidence="7" id="KW-1003">Cell membrane</keyword>
<feature type="transmembrane region" description="Helical" evidence="13">
    <location>
        <begin position="318"/>
        <end position="342"/>
    </location>
</feature>
<feature type="transmembrane region" description="Helical" evidence="13">
    <location>
        <begin position="354"/>
        <end position="375"/>
    </location>
</feature>
<evidence type="ECO:0000256" key="13">
    <source>
        <dbReference type="SAM" id="Phobius"/>
    </source>
</evidence>
<dbReference type="GO" id="GO:0006811">
    <property type="term" value="P:monoatomic ion transport"/>
    <property type="evidence" value="ECO:0007669"/>
    <property type="project" value="UniProtKB-KW"/>
</dbReference>
<keyword evidence="5" id="KW-0813">Transport</keyword>
<dbReference type="AlphaFoldDB" id="A0A233V5C7"/>
<keyword evidence="9 13" id="KW-1133">Transmembrane helix</keyword>
<sequence length="446" mass="50162">MKTRNLTEGNIYKELISLSLPIMATSFIQMSYNLMDLFWLGRLSIESVAAAGTVGFFGWLSYAICMMLSVGAQISVADCIGKKDMDSVQKYISNAIKFALIVGFVFILLMVLFKVQIINFFNLDESVTKLAFEYYGFFVASIFFNFINPVLTGILNGQGESKIPFIINTIALGINIVLDPVLIFGFGFIKPMGIKGAALATFIAQMSACIMFMIVRFEYFKYLKEKMHLIYAKRLFDLGFPIALQECLFATFSIIMAAIIAHWGKEAIAAQKIGNQIESITWLTVGGFSVALSTFIAQNNGAKNYSRVMEGYKKGMKICVGIGIFTTIFLFTFAPQLFKLFIPDDLDTLNIGVVYLRILSLSEIFMCVEIATTGFLNGISLTKYPSINGIIFNFIRIPLSLLVMYNNLRIEWIWVIISSLVICKGISLFIVFYRKVYKNKLKYLLD</sequence>
<feature type="transmembrane region" description="Helical" evidence="13">
    <location>
        <begin position="280"/>
        <end position="297"/>
    </location>
</feature>
<dbReference type="PANTHER" id="PTHR43298:SF2">
    <property type="entry name" value="FMN_FAD EXPORTER YEEO-RELATED"/>
    <property type="match status" value="1"/>
</dbReference>
<dbReference type="InterPro" id="IPR002528">
    <property type="entry name" value="MATE_fam"/>
</dbReference>
<keyword evidence="11 13" id="KW-0472">Membrane</keyword>
<evidence type="ECO:0000256" key="11">
    <source>
        <dbReference type="ARBA" id="ARBA00023136"/>
    </source>
</evidence>
<evidence type="ECO:0000313" key="16">
    <source>
        <dbReference type="Proteomes" id="UP000215413"/>
    </source>
</evidence>
<gene>
    <name evidence="14" type="ORF">B9N49_04515</name>
    <name evidence="15" type="ORF">B9N55_05840</name>
</gene>
<proteinExistence type="inferred from homology"/>
<dbReference type="PIRSF" id="PIRSF006603">
    <property type="entry name" value="DinF"/>
    <property type="match status" value="1"/>
</dbReference>
<keyword evidence="8 13" id="KW-0812">Transmembrane</keyword>
<feature type="transmembrane region" description="Helical" evidence="13">
    <location>
        <begin position="412"/>
        <end position="433"/>
    </location>
</feature>
<dbReference type="Proteomes" id="UP000215546">
    <property type="component" value="Unassembled WGS sequence"/>
</dbReference>
<organism evidence="14 16">
    <name type="scientific">Finegoldia magna</name>
    <name type="common">Peptostreptococcus magnus</name>
    <dbReference type="NCBI Taxonomy" id="1260"/>
    <lineage>
        <taxon>Bacteria</taxon>
        <taxon>Bacillati</taxon>
        <taxon>Bacillota</taxon>
        <taxon>Tissierellia</taxon>
        <taxon>Tissierellales</taxon>
        <taxon>Peptoniphilaceae</taxon>
        <taxon>Finegoldia</taxon>
    </lineage>
</organism>
<dbReference type="PANTHER" id="PTHR43298">
    <property type="entry name" value="MULTIDRUG RESISTANCE PROTEIN NORM-RELATED"/>
    <property type="match status" value="1"/>
</dbReference>
<dbReference type="RefSeq" id="WP_094205711.1">
    <property type="nucleotide sequence ID" value="NZ_JAWGQT010000007.1"/>
</dbReference>
<evidence type="ECO:0000256" key="1">
    <source>
        <dbReference type="ARBA" id="ARBA00003408"/>
    </source>
</evidence>
<feature type="transmembrane region" description="Helical" evidence="13">
    <location>
        <begin position="98"/>
        <end position="122"/>
    </location>
</feature>
<feature type="transmembrane region" description="Helical" evidence="13">
    <location>
        <begin position="166"/>
        <end position="188"/>
    </location>
</feature>
<evidence type="ECO:0000313" key="14">
    <source>
        <dbReference type="EMBL" id="OXZ27595.1"/>
    </source>
</evidence>
<evidence type="ECO:0000256" key="9">
    <source>
        <dbReference type="ARBA" id="ARBA00022989"/>
    </source>
</evidence>
<dbReference type="GO" id="GO:0005886">
    <property type="term" value="C:plasma membrane"/>
    <property type="evidence" value="ECO:0007669"/>
    <property type="project" value="UniProtKB-SubCell"/>
</dbReference>
<evidence type="ECO:0000256" key="6">
    <source>
        <dbReference type="ARBA" id="ARBA00022449"/>
    </source>
</evidence>
<dbReference type="EMBL" id="NDYC01000019">
    <property type="protein sequence ID" value="OXZ27595.1"/>
    <property type="molecule type" value="Genomic_DNA"/>
</dbReference>
<dbReference type="GO" id="GO:0042910">
    <property type="term" value="F:xenobiotic transmembrane transporter activity"/>
    <property type="evidence" value="ECO:0007669"/>
    <property type="project" value="InterPro"/>
</dbReference>
<dbReference type="Pfam" id="PF01554">
    <property type="entry name" value="MatE"/>
    <property type="match status" value="2"/>
</dbReference>
<feature type="transmembrane region" description="Helical" evidence="13">
    <location>
        <begin position="387"/>
        <end position="406"/>
    </location>
</feature>
<feature type="transmembrane region" description="Helical" evidence="13">
    <location>
        <begin position="134"/>
        <end position="154"/>
    </location>
</feature>
<dbReference type="NCBIfam" id="TIGR00797">
    <property type="entry name" value="matE"/>
    <property type="match status" value="1"/>
</dbReference>
<reference evidence="14" key="1">
    <citation type="journal article" date="2017" name="J. Clin. Microbiol.">
        <title>Finegoldia magna Isolated from Orthopedic Joint Implant-Associated Infections.</title>
        <authorList>
            <person name="Soderquist B."/>
            <person name="Bjorklund S."/>
            <person name="Hellmark B."/>
            <person name="Jensen A."/>
            <person name="Bruggemann H."/>
        </authorList>
    </citation>
    <scope>NUCLEOTIDE SEQUENCE</scope>
    <source>
        <strain evidence="15">12T273</strain>
        <strain evidence="14">CCUG 54800</strain>
    </source>
</reference>
<feature type="transmembrane region" description="Helical" evidence="13">
    <location>
        <begin position="235"/>
        <end position="260"/>
    </location>
</feature>
<evidence type="ECO:0000313" key="15">
    <source>
        <dbReference type="EMBL" id="OXZ32338.1"/>
    </source>
</evidence>
<dbReference type="Proteomes" id="UP000215413">
    <property type="component" value="Unassembled WGS sequence"/>
</dbReference>
<comment type="subcellular location">
    <subcellularLocation>
        <location evidence="2">Cell membrane</location>
        <topology evidence="2">Multi-pass membrane protein</topology>
    </subcellularLocation>
</comment>
<dbReference type="EMBL" id="NDYE01000012">
    <property type="protein sequence ID" value="OXZ32338.1"/>
    <property type="molecule type" value="Genomic_DNA"/>
</dbReference>
<reference evidence="16 17" key="2">
    <citation type="submission" date="2017-04" db="EMBL/GenBank/DDBJ databases">
        <title>Finegoldia magna isolated from orthopedic joint implant-associated infections.</title>
        <authorList>
            <person name="Bjorklund S."/>
            <person name="Bruggemann H."/>
            <person name="Jensen A."/>
            <person name="Hellmark B."/>
            <person name="Soderquist B."/>
        </authorList>
    </citation>
    <scope>NUCLEOTIDE SEQUENCE [LARGE SCALE GENOMIC DNA]</scope>
    <source>
        <strain evidence="17">12T273</strain>
        <strain evidence="16">CCUG 54800</strain>
    </source>
</reference>
<dbReference type="InterPro" id="IPR050222">
    <property type="entry name" value="MATE_MdtK"/>
</dbReference>
<comment type="caution">
    <text evidence="14">The sequence shown here is derived from an EMBL/GenBank/DDBJ whole genome shotgun (WGS) entry which is preliminary data.</text>
</comment>
<name>A0A233V5C7_FINMA</name>
<dbReference type="InterPro" id="IPR048279">
    <property type="entry name" value="MdtK-like"/>
</dbReference>
<protein>
    <recommendedName>
        <fullName evidence="4">Probable multidrug resistance protein NorM</fullName>
    </recommendedName>
    <alternativeName>
        <fullName evidence="12">Multidrug-efflux transporter</fullName>
    </alternativeName>
</protein>
<evidence type="ECO:0000256" key="12">
    <source>
        <dbReference type="ARBA" id="ARBA00031636"/>
    </source>
</evidence>
<keyword evidence="10" id="KW-0406">Ion transport</keyword>
<keyword evidence="6" id="KW-0050">Antiport</keyword>
<evidence type="ECO:0000256" key="4">
    <source>
        <dbReference type="ARBA" id="ARBA00020268"/>
    </source>
</evidence>
<evidence type="ECO:0000256" key="7">
    <source>
        <dbReference type="ARBA" id="ARBA00022475"/>
    </source>
</evidence>
<comment type="function">
    <text evidence="1">Multidrug efflux pump.</text>
</comment>
<dbReference type="CDD" id="cd13140">
    <property type="entry name" value="MATE_like_1"/>
    <property type="match status" value="1"/>
</dbReference>
<evidence type="ECO:0000256" key="5">
    <source>
        <dbReference type="ARBA" id="ARBA00022448"/>
    </source>
</evidence>
<feature type="transmembrane region" description="Helical" evidence="13">
    <location>
        <begin position="194"/>
        <end position="215"/>
    </location>
</feature>
<comment type="similarity">
    <text evidence="3">Belongs to the multi antimicrobial extrusion (MATE) (TC 2.A.66.1) family.</text>
</comment>
<evidence type="ECO:0000256" key="3">
    <source>
        <dbReference type="ARBA" id="ARBA00010199"/>
    </source>
</evidence>
<evidence type="ECO:0000256" key="10">
    <source>
        <dbReference type="ARBA" id="ARBA00023065"/>
    </source>
</evidence>
<evidence type="ECO:0000256" key="2">
    <source>
        <dbReference type="ARBA" id="ARBA00004651"/>
    </source>
</evidence>
<feature type="transmembrane region" description="Helical" evidence="13">
    <location>
        <begin position="54"/>
        <end position="77"/>
    </location>
</feature>
<evidence type="ECO:0000313" key="17">
    <source>
        <dbReference type="Proteomes" id="UP000215546"/>
    </source>
</evidence>
<evidence type="ECO:0000256" key="8">
    <source>
        <dbReference type="ARBA" id="ARBA00022692"/>
    </source>
</evidence>
<feature type="transmembrane region" description="Helical" evidence="13">
    <location>
        <begin position="12"/>
        <end position="34"/>
    </location>
</feature>
<accession>A0A233V5C7</accession>
<dbReference type="GO" id="GO:0015297">
    <property type="term" value="F:antiporter activity"/>
    <property type="evidence" value="ECO:0007669"/>
    <property type="project" value="UniProtKB-KW"/>
</dbReference>